<name>A0A0P1A914_PLAHL</name>
<proteinExistence type="predicted"/>
<organism evidence="2 3">
    <name type="scientific">Plasmopara halstedii</name>
    <name type="common">Downy mildew of sunflower</name>
    <dbReference type="NCBI Taxonomy" id="4781"/>
    <lineage>
        <taxon>Eukaryota</taxon>
        <taxon>Sar</taxon>
        <taxon>Stramenopiles</taxon>
        <taxon>Oomycota</taxon>
        <taxon>Peronosporomycetes</taxon>
        <taxon>Peronosporales</taxon>
        <taxon>Peronosporaceae</taxon>
        <taxon>Plasmopara</taxon>
    </lineage>
</organism>
<protein>
    <recommendedName>
        <fullName evidence="4">RxLR-like protein</fullName>
    </recommendedName>
</protein>
<feature type="signal peptide" evidence="1">
    <location>
        <begin position="1"/>
        <end position="20"/>
    </location>
</feature>
<dbReference type="RefSeq" id="XP_024573072.1">
    <property type="nucleotide sequence ID" value="XM_024721946.1"/>
</dbReference>
<evidence type="ECO:0008006" key="4">
    <source>
        <dbReference type="Google" id="ProtNLM"/>
    </source>
</evidence>
<reference evidence="3" key="1">
    <citation type="submission" date="2014-09" db="EMBL/GenBank/DDBJ databases">
        <authorList>
            <person name="Sharma Rahul"/>
            <person name="Thines Marco"/>
        </authorList>
    </citation>
    <scope>NUCLEOTIDE SEQUENCE [LARGE SCALE GENOMIC DNA]</scope>
</reference>
<dbReference type="Proteomes" id="UP000054928">
    <property type="component" value="Unassembled WGS sequence"/>
</dbReference>
<dbReference type="OrthoDB" id="115917at2759"/>
<dbReference type="GeneID" id="36398424"/>
<evidence type="ECO:0000313" key="3">
    <source>
        <dbReference type="Proteomes" id="UP000054928"/>
    </source>
</evidence>
<keyword evidence="3" id="KW-1185">Reference proteome</keyword>
<evidence type="ECO:0000256" key="1">
    <source>
        <dbReference type="SAM" id="SignalP"/>
    </source>
</evidence>
<dbReference type="EMBL" id="CCYD01000217">
    <property type="protein sequence ID" value="CEG36703.1"/>
    <property type="molecule type" value="Genomic_DNA"/>
</dbReference>
<feature type="chain" id="PRO_5006058474" description="RxLR-like protein" evidence="1">
    <location>
        <begin position="21"/>
        <end position="96"/>
    </location>
</feature>
<accession>A0A0P1A914</accession>
<keyword evidence="1" id="KW-0732">Signal</keyword>
<sequence length="96" mass="10316">MVATGSAVLILYCIASSVITIQLNCESSPPTPTLWTHVRYASCACTEGPTRNGKTKKRVRLTGTIKAVWTSVLALIISIIDDPTRTDVMSAGILEH</sequence>
<evidence type="ECO:0000313" key="2">
    <source>
        <dbReference type="EMBL" id="CEG36703.1"/>
    </source>
</evidence>
<dbReference type="AlphaFoldDB" id="A0A0P1A914"/>